<reference evidence="4 5" key="1">
    <citation type="submission" date="2019-07" db="EMBL/GenBank/DDBJ databases">
        <title>Whole genome shotgun sequence of Halolactibacillus alkaliphilus NBRC 103919.</title>
        <authorList>
            <person name="Hosoyama A."/>
            <person name="Uohara A."/>
            <person name="Ohji S."/>
            <person name="Ichikawa N."/>
        </authorList>
    </citation>
    <scope>NUCLEOTIDE SEQUENCE [LARGE SCALE GENOMIC DNA]</scope>
    <source>
        <strain evidence="4 5">NBRC 103919</strain>
    </source>
</reference>
<accession>A0A511X2L8</accession>
<feature type="region of interest" description="Disordered" evidence="1">
    <location>
        <begin position="329"/>
        <end position="351"/>
    </location>
</feature>
<evidence type="ECO:0000256" key="2">
    <source>
        <dbReference type="SAM" id="SignalP"/>
    </source>
</evidence>
<gene>
    <name evidence="4" type="ORF">HAL01_16250</name>
</gene>
<feature type="region of interest" description="Disordered" evidence="1">
    <location>
        <begin position="27"/>
        <end position="74"/>
    </location>
</feature>
<sequence length="424" mass="45924">MKKYLLLLLMTLFVLVGCGSSIHESVEDGDVGVPTEGQQTEDVKQTTSPDASSLDETATGKSETNEKAPSASKTDDMRVHFIDVGQGDGILIETVAGNVLVDAGNWNGRQVLDYLHQQQITHLDLVIATHPDADHIGQLPLILNQLTVDEIWMNGVESTSKTFENTLNIIDEKNIIYYEPEVGDGIDFGDVAIDVLGPITKTGDANRDSIVVKVTHGSNALLLTGDAGVKEEQALITRFGRELESDILKLGHHGSNTSTSQAFLNAVKPSIAIVSASANNSYGHPHADVLARVIQATINVYQTSKHGDIVFQSDGEVIKLIKAKDYTTRPEIEKEPELKEEASAKAEELETAKQPVSKDALEGCVDINDASKEELMTIIHIGDVRADELIRLRPFSSVDGLTRINGIGSGRLKDIKAENKACVR</sequence>
<proteinExistence type="predicted"/>
<evidence type="ECO:0000313" key="5">
    <source>
        <dbReference type="Proteomes" id="UP000321400"/>
    </source>
</evidence>
<dbReference type="PANTHER" id="PTHR30619:SF7">
    <property type="entry name" value="BETA-LACTAMASE DOMAIN PROTEIN"/>
    <property type="match status" value="1"/>
</dbReference>
<dbReference type="SMART" id="SM00849">
    <property type="entry name" value="Lactamase_B"/>
    <property type="match status" value="1"/>
</dbReference>
<dbReference type="PROSITE" id="PS51257">
    <property type="entry name" value="PROKAR_LIPOPROTEIN"/>
    <property type="match status" value="1"/>
</dbReference>
<dbReference type="Proteomes" id="UP000321400">
    <property type="component" value="Unassembled WGS sequence"/>
</dbReference>
<evidence type="ECO:0000256" key="1">
    <source>
        <dbReference type="SAM" id="MobiDB-lite"/>
    </source>
</evidence>
<name>A0A511X2L8_9BACI</name>
<feature type="chain" id="PRO_5039500209" evidence="2">
    <location>
        <begin position="24"/>
        <end position="424"/>
    </location>
</feature>
<dbReference type="CDD" id="cd07731">
    <property type="entry name" value="ComA-like_MBL-fold"/>
    <property type="match status" value="1"/>
</dbReference>
<dbReference type="Pfam" id="PF12836">
    <property type="entry name" value="HHH_3"/>
    <property type="match status" value="1"/>
</dbReference>
<organism evidence="4 5">
    <name type="scientific">Halolactibacillus alkaliphilus</name>
    <dbReference type="NCBI Taxonomy" id="442899"/>
    <lineage>
        <taxon>Bacteria</taxon>
        <taxon>Bacillati</taxon>
        <taxon>Bacillota</taxon>
        <taxon>Bacilli</taxon>
        <taxon>Bacillales</taxon>
        <taxon>Bacillaceae</taxon>
        <taxon>Halolactibacillus</taxon>
    </lineage>
</organism>
<dbReference type="InterPro" id="IPR035681">
    <property type="entry name" value="ComA-like_MBL"/>
</dbReference>
<dbReference type="InterPro" id="IPR036866">
    <property type="entry name" value="RibonucZ/Hydroxyglut_hydro"/>
</dbReference>
<keyword evidence="5" id="KW-1185">Reference proteome</keyword>
<dbReference type="PANTHER" id="PTHR30619">
    <property type="entry name" value="DNA INTERNALIZATION/COMPETENCE PROTEIN COMEC/REC2"/>
    <property type="match status" value="1"/>
</dbReference>
<feature type="compositionally biased region" description="Polar residues" evidence="1">
    <location>
        <begin position="36"/>
        <end position="62"/>
    </location>
</feature>
<dbReference type="Gene3D" id="3.60.15.10">
    <property type="entry name" value="Ribonuclease Z/Hydroxyacylglutathione hydrolase-like"/>
    <property type="match status" value="1"/>
</dbReference>
<keyword evidence="2" id="KW-0732">Signal</keyword>
<dbReference type="Gene3D" id="1.10.150.320">
    <property type="entry name" value="Photosystem II 12 kDa extrinsic protein"/>
    <property type="match status" value="1"/>
</dbReference>
<dbReference type="InterPro" id="IPR052159">
    <property type="entry name" value="Competence_DNA_uptake"/>
</dbReference>
<feature type="domain" description="Metallo-beta-lactamase" evidence="3">
    <location>
        <begin position="86"/>
        <end position="278"/>
    </location>
</feature>
<protein>
    <submittedName>
        <fullName evidence="4">Competence protein ComEC</fullName>
    </submittedName>
</protein>
<dbReference type="AlphaFoldDB" id="A0A511X2L8"/>
<dbReference type="Pfam" id="PF00753">
    <property type="entry name" value="Lactamase_B"/>
    <property type="match status" value="1"/>
</dbReference>
<feature type="signal peptide" evidence="2">
    <location>
        <begin position="1"/>
        <end position="23"/>
    </location>
</feature>
<dbReference type="SUPFAM" id="SSF81585">
    <property type="entry name" value="PsbU/PolX domain-like"/>
    <property type="match status" value="1"/>
</dbReference>
<evidence type="ECO:0000313" key="4">
    <source>
        <dbReference type="EMBL" id="GEN57161.1"/>
    </source>
</evidence>
<dbReference type="InterPro" id="IPR001279">
    <property type="entry name" value="Metallo-B-lactamas"/>
</dbReference>
<dbReference type="SUPFAM" id="SSF56281">
    <property type="entry name" value="Metallo-hydrolase/oxidoreductase"/>
    <property type="match status" value="1"/>
</dbReference>
<comment type="caution">
    <text evidence="4">The sequence shown here is derived from an EMBL/GenBank/DDBJ whole genome shotgun (WGS) entry which is preliminary data.</text>
</comment>
<dbReference type="RefSeq" id="WP_170243702.1">
    <property type="nucleotide sequence ID" value="NZ_BJYE01000019.1"/>
</dbReference>
<dbReference type="EMBL" id="BJYE01000019">
    <property type="protein sequence ID" value="GEN57161.1"/>
    <property type="molecule type" value="Genomic_DNA"/>
</dbReference>
<dbReference type="STRING" id="442899.SAMN05720591_11946"/>
<evidence type="ECO:0000259" key="3">
    <source>
        <dbReference type="SMART" id="SM00849"/>
    </source>
</evidence>